<organism evidence="2 3">
    <name type="scientific">Pseudonocardia eucalypti</name>
    <dbReference type="NCBI Taxonomy" id="648755"/>
    <lineage>
        <taxon>Bacteria</taxon>
        <taxon>Bacillati</taxon>
        <taxon>Actinomycetota</taxon>
        <taxon>Actinomycetes</taxon>
        <taxon>Pseudonocardiales</taxon>
        <taxon>Pseudonocardiaceae</taxon>
        <taxon>Pseudonocardia</taxon>
    </lineage>
</organism>
<accession>A0ABP9QYA7</accession>
<dbReference type="SUPFAM" id="SSF50475">
    <property type="entry name" value="FMN-binding split barrel"/>
    <property type="match status" value="1"/>
</dbReference>
<dbReference type="InterPro" id="IPR019595">
    <property type="entry name" value="DUF2470"/>
</dbReference>
<keyword evidence="3" id="KW-1185">Reference proteome</keyword>
<evidence type="ECO:0000259" key="1">
    <source>
        <dbReference type="Pfam" id="PF10615"/>
    </source>
</evidence>
<dbReference type="InterPro" id="IPR037119">
    <property type="entry name" value="Haem_oxidase_HugZ-like_sf"/>
</dbReference>
<dbReference type="Pfam" id="PF10615">
    <property type="entry name" value="DUF2470"/>
    <property type="match status" value="1"/>
</dbReference>
<name>A0ABP9QYA7_9PSEU</name>
<reference evidence="3" key="1">
    <citation type="journal article" date="2019" name="Int. J. Syst. Evol. Microbiol.">
        <title>The Global Catalogue of Microorganisms (GCM) 10K type strain sequencing project: providing services to taxonomists for standard genome sequencing and annotation.</title>
        <authorList>
            <consortium name="The Broad Institute Genomics Platform"/>
            <consortium name="The Broad Institute Genome Sequencing Center for Infectious Disease"/>
            <person name="Wu L."/>
            <person name="Ma J."/>
        </authorList>
    </citation>
    <scope>NUCLEOTIDE SEQUENCE [LARGE SCALE GENOMIC DNA]</scope>
    <source>
        <strain evidence="3">JCM 18303</strain>
    </source>
</reference>
<evidence type="ECO:0000313" key="3">
    <source>
        <dbReference type="Proteomes" id="UP001428817"/>
    </source>
</evidence>
<dbReference type="RefSeq" id="WP_185063415.1">
    <property type="nucleotide sequence ID" value="NZ_BAABJP010000043.1"/>
</dbReference>
<evidence type="ECO:0000313" key="2">
    <source>
        <dbReference type="EMBL" id="GAA5169222.1"/>
    </source>
</evidence>
<comment type="caution">
    <text evidence="2">The sequence shown here is derived from an EMBL/GenBank/DDBJ whole genome shotgun (WGS) entry which is preliminary data.</text>
</comment>
<sequence>MGSTKLRRPLAPSNAERARSIARRGGHAALVGLDQTQRVVPLLHHVDSDGAATLLLSSEHPLVDSVRTGPRSGLPAMLEVADTAPVALREPVRGLLWISGWLVAPGPTYARRLAMEVADQRPHPRLLDLGHGASILRLRPGSAVLADAEGTGPLAPAELSAAAPDPFCQFEHGWLRHLEDAHPDVFDALARHLPEPLRRKAGCRIRPLGVDRLGMRLRVEADDGDHDVRLAFAEAANTAEQLRVQVGLLIGCPFRAAGGTAPGAITGSG</sequence>
<proteinExistence type="predicted"/>
<feature type="domain" description="DUF2470" evidence="1">
    <location>
        <begin position="173"/>
        <end position="245"/>
    </location>
</feature>
<protein>
    <submittedName>
        <fullName evidence="2">DUF2470 domain-containing protein</fullName>
    </submittedName>
</protein>
<dbReference type="EMBL" id="BAABJP010000043">
    <property type="protein sequence ID" value="GAA5169222.1"/>
    <property type="molecule type" value="Genomic_DNA"/>
</dbReference>
<gene>
    <name evidence="2" type="ORF">GCM10023321_64420</name>
</gene>
<dbReference type="Gene3D" id="3.20.180.10">
    <property type="entry name" value="PNP-oxidase-like"/>
    <property type="match status" value="1"/>
</dbReference>
<dbReference type="Proteomes" id="UP001428817">
    <property type="component" value="Unassembled WGS sequence"/>
</dbReference>